<feature type="domain" description="Peptidase M16 N-terminal" evidence="3">
    <location>
        <begin position="57"/>
        <end position="187"/>
    </location>
</feature>
<feature type="domain" description="Peptidase M16 C-terminal" evidence="4">
    <location>
        <begin position="220"/>
        <end position="390"/>
    </location>
</feature>
<dbReference type="PROSITE" id="PS51257">
    <property type="entry name" value="PROKAR_LIPOPROTEIN"/>
    <property type="match status" value="1"/>
</dbReference>
<dbReference type="InterPro" id="IPR011249">
    <property type="entry name" value="Metalloenz_LuxS/M16"/>
</dbReference>
<dbReference type="PANTHER" id="PTHR11851">
    <property type="entry name" value="METALLOPROTEASE"/>
    <property type="match status" value="1"/>
</dbReference>
<proteinExistence type="inferred from homology"/>
<evidence type="ECO:0000313" key="5">
    <source>
        <dbReference type="EMBL" id="ANO53188.1"/>
    </source>
</evidence>
<dbReference type="InterPro" id="IPR050361">
    <property type="entry name" value="MPP/UQCRC_Complex"/>
</dbReference>
<feature type="chain" id="PRO_5008260403" evidence="2">
    <location>
        <begin position="22"/>
        <end position="979"/>
    </location>
</feature>
<dbReference type="Proteomes" id="UP000092695">
    <property type="component" value="Chromosome"/>
</dbReference>
<dbReference type="GO" id="GO:0046872">
    <property type="term" value="F:metal ion binding"/>
    <property type="evidence" value="ECO:0007669"/>
    <property type="project" value="InterPro"/>
</dbReference>
<gene>
    <name evidence="5" type="ORF">BA177_11710</name>
</gene>
<dbReference type="InterPro" id="IPR007863">
    <property type="entry name" value="Peptidase_M16_C"/>
</dbReference>
<evidence type="ECO:0000259" key="3">
    <source>
        <dbReference type="Pfam" id="PF00675"/>
    </source>
</evidence>
<feature type="domain" description="Peptidase M16 C-terminal" evidence="4">
    <location>
        <begin position="664"/>
        <end position="806"/>
    </location>
</feature>
<evidence type="ECO:0000259" key="4">
    <source>
        <dbReference type="Pfam" id="PF05193"/>
    </source>
</evidence>
<feature type="signal peptide" evidence="2">
    <location>
        <begin position="1"/>
        <end position="21"/>
    </location>
</feature>
<keyword evidence="6" id="KW-1185">Reference proteome</keyword>
<dbReference type="KEGG" id="woc:BA177_11710"/>
<dbReference type="AlphaFoldDB" id="A0A193LL92"/>
<comment type="similarity">
    <text evidence="1">Belongs to the peptidase M16 family.</text>
</comment>
<sequence length="979" mass="109376">MKVFVGLLAAVALAACNGAQEAPGDATNAPDAAAVVDSGVFSMPYLQRDLDNGLRVIIVPTDYPDIVTIQVPVQTGSRNEVEPGKSGFAHFFEHMMFRGTEKYPADEYLNIYKKAGANQNAYTTDDFTNYHAVFTKADLEKIIEVEADRFMNLRYSEDVFRTEALAVKGEYLKNSSNPISRGYERIRDLSFNTHTYSHTTMGFLEDIEPMPEQFEYSKLFFDRWYRPEKTAVILVGDLDAEATFAMVEKYWGKWERGDYVADIPQEGPLNGPIYDHVQWDAPTQPWLLVGFRGPAFEPEKVDMPAIDVISSIYFSDSSELYRKLVLEEQSVDQLLTYFPNRKDPNVLMVYARLTDVAQTAAVEQAIRETLATARSELVSVKKLAETKSRLKYGFTANLDNSGSIGSTLASFVQFERTPETINTLYRSYDALTPEAILEVANRYFVDDGRVIVTLSNDEAISGIDGMASIDDLVRPLSAAPAEQLADTAPAIASRAVASTDIAVPVEIVAQPAAGSPLIDVSILVHSGAAMDPPGKKGLAALTAAMLTDAGSEDFSIQEINAAMYPIASGFSAQVDKEMTRLSGQVHRDNLDVWYRLASSQLLSPGWREQDFKRVRTQLVNAVRTSLVGNNDEELGKEVLYSQIYGPSHPYGSLNEGHSADIAALTLDDVQRFYRQHYTIRNITLGLAGGYPETFAARLSSDLQALPEGTRQSLQLPQPKPLAANKAVIVDKETTSVAVSFGFPIDLKRGDKDWVALWLVRSWLGEHRNSTGQLYGRIREARGMNYGNYAYIEYFPRGMFQFQPDTNLARQQQIFQVWLRPLRNNNDAQFATRTALFELNTLIEKGMSEQDFVNTRSYLAKYVSLLMDGQSRQLGYALDSGFYGIDDFSDYVRKELDSMTLADVNRVIRENLRTDNMQYVFVSRDADDLRDRLVSGRASPMQYDAAQPEEVIAEDRMIEALPIVFDEQNVSVIDAEAVFQ</sequence>
<evidence type="ECO:0000313" key="6">
    <source>
        <dbReference type="Proteomes" id="UP000092695"/>
    </source>
</evidence>
<dbReference type="STRING" id="1548547.BA177_11710"/>
<dbReference type="Gene3D" id="3.30.830.10">
    <property type="entry name" value="Metalloenzyme, LuxS/M16 peptidase-like"/>
    <property type="match status" value="4"/>
</dbReference>
<evidence type="ECO:0000256" key="2">
    <source>
        <dbReference type="SAM" id="SignalP"/>
    </source>
</evidence>
<accession>A0A193LL92</accession>
<dbReference type="Pfam" id="PF05193">
    <property type="entry name" value="Peptidase_M16_C"/>
    <property type="match status" value="2"/>
</dbReference>
<evidence type="ECO:0000256" key="1">
    <source>
        <dbReference type="ARBA" id="ARBA00007261"/>
    </source>
</evidence>
<dbReference type="Pfam" id="PF00675">
    <property type="entry name" value="Peptidase_M16"/>
    <property type="match status" value="1"/>
</dbReference>
<dbReference type="PANTHER" id="PTHR11851:SF49">
    <property type="entry name" value="MITOCHONDRIAL-PROCESSING PEPTIDASE SUBUNIT ALPHA"/>
    <property type="match status" value="1"/>
</dbReference>
<dbReference type="InterPro" id="IPR011765">
    <property type="entry name" value="Pept_M16_N"/>
</dbReference>
<dbReference type="EMBL" id="CP016268">
    <property type="protein sequence ID" value="ANO53188.1"/>
    <property type="molecule type" value="Genomic_DNA"/>
</dbReference>
<organism evidence="5 6">
    <name type="scientific">Woeseia oceani</name>
    <dbReference type="NCBI Taxonomy" id="1548547"/>
    <lineage>
        <taxon>Bacteria</taxon>
        <taxon>Pseudomonadati</taxon>
        <taxon>Pseudomonadota</taxon>
        <taxon>Gammaproteobacteria</taxon>
        <taxon>Woeseiales</taxon>
        <taxon>Woeseiaceae</taxon>
        <taxon>Woeseia</taxon>
    </lineage>
</organism>
<dbReference type="SUPFAM" id="SSF63411">
    <property type="entry name" value="LuxS/MPP-like metallohydrolase"/>
    <property type="match status" value="4"/>
</dbReference>
<name>A0A193LL92_9GAMM</name>
<keyword evidence="2" id="KW-0732">Signal</keyword>
<reference evidence="5 6" key="1">
    <citation type="submission" date="2016-06" db="EMBL/GenBank/DDBJ databases">
        <title>Complete genome sequence of a deep-branching marine Gamma Proteobacterium Woeseia oceani type strain XK5.</title>
        <authorList>
            <person name="Mu D."/>
            <person name="Du Z."/>
        </authorList>
    </citation>
    <scope>NUCLEOTIDE SEQUENCE [LARGE SCALE GENOMIC DNA]</scope>
    <source>
        <strain evidence="5 6">XK5</strain>
    </source>
</reference>
<protein>
    <submittedName>
        <fullName evidence="5">Peptidase M16</fullName>
    </submittedName>
</protein>